<keyword evidence="4 7" id="KW-0793">Thylakoid</keyword>
<evidence type="ECO:0000256" key="7">
    <source>
        <dbReference type="HAMAP-Rule" id="MF_00589"/>
    </source>
</evidence>
<proteinExistence type="inferred from homology"/>
<comment type="function">
    <text evidence="7">One of the extrinsic, lumenal subunits of photosystem II (PSII). PSII is a light-driven water plastoquinone oxidoreductase, using light energy to abstract electrons from H(2)O, generating a proton gradient subsequently used for ATP formation. The extrinsic proteins stabilize the structure of photosystem II oxygen-evolving complex (OEC), the ion environment of oxygen evolution and protect the OEC against heat-induced inactivation.</text>
</comment>
<comment type="subcellular location">
    <subcellularLocation>
        <location evidence="7">Cellular thylakoid membrane</location>
        <topology evidence="7">Peripheral membrane protein</topology>
        <orientation evidence="7">Lumenal side</orientation>
    </subcellularLocation>
    <subcellularLocation>
        <location evidence="1">Membrane</location>
        <topology evidence="1">Peripheral membrane protein</topology>
    </subcellularLocation>
</comment>
<name>A0ABT7ARL6_9CYAN</name>
<reference evidence="8 9" key="1">
    <citation type="submission" date="2023-01" db="EMBL/GenBank/DDBJ databases">
        <title>Novel diversity within Roseofilum (Cyanobacteria; Desertifilaceae) from marine benthic mats with descriptions of four novel species.</title>
        <authorList>
            <person name="Wang Y."/>
            <person name="Berthold D.E."/>
            <person name="Hu J."/>
            <person name="Lefler F.W."/>
            <person name="Laughinghouse H.D. IV."/>
        </authorList>
    </citation>
    <scope>NUCLEOTIDE SEQUENCE [LARGE SCALE GENOMIC DNA]</scope>
    <source>
        <strain evidence="8 9">BLCC-M154</strain>
    </source>
</reference>
<dbReference type="Gene3D" id="1.10.150.320">
    <property type="entry name" value="Photosystem II 12 kDa extrinsic protein"/>
    <property type="match status" value="1"/>
</dbReference>
<dbReference type="NCBIfam" id="NF002708">
    <property type="entry name" value="PRK02515.1"/>
    <property type="match status" value="1"/>
</dbReference>
<keyword evidence="7" id="KW-0732">Signal</keyword>
<dbReference type="InterPro" id="IPR010527">
    <property type="entry name" value="PSII_PsbU"/>
</dbReference>
<accession>A0ABT7ARL6</accession>
<keyword evidence="9" id="KW-1185">Reference proteome</keyword>
<sequence precursor="true">MKRLLRLLPALVILIATLITLNTAPATAVSLQVSSVQFPILAEADVRNKADDKLAEIGDRIDLNNSSVRSFLDLKGFYPVLATKIVNSGPYEKVEDILKIAGLSDRQKARLEANLDKFTVTEPTEAFVYGQNNVNNGNYD</sequence>
<organism evidence="8 9">
    <name type="scientific">Roseofilum acuticapitatum BLCC-M154</name>
    <dbReference type="NCBI Taxonomy" id="3022444"/>
    <lineage>
        <taxon>Bacteria</taxon>
        <taxon>Bacillati</taxon>
        <taxon>Cyanobacteriota</taxon>
        <taxon>Cyanophyceae</taxon>
        <taxon>Desertifilales</taxon>
        <taxon>Desertifilaceae</taxon>
        <taxon>Roseofilum</taxon>
        <taxon>Roseofilum acuticapitatum</taxon>
    </lineage>
</organism>
<evidence type="ECO:0000256" key="3">
    <source>
        <dbReference type="ARBA" id="ARBA00022982"/>
    </source>
</evidence>
<dbReference type="Proteomes" id="UP001235303">
    <property type="component" value="Unassembled WGS sequence"/>
</dbReference>
<dbReference type="Pfam" id="PF06514">
    <property type="entry name" value="PsbU"/>
    <property type="match status" value="1"/>
</dbReference>
<feature type="signal peptide" evidence="7">
    <location>
        <begin position="1"/>
        <end position="28"/>
    </location>
</feature>
<keyword evidence="5 7" id="KW-0472">Membrane</keyword>
<comment type="similarity">
    <text evidence="2 7">Belongs to the PsbU family.</text>
</comment>
<dbReference type="RefSeq" id="WP_283753304.1">
    <property type="nucleotide sequence ID" value="NZ_JAQOSP010000063.1"/>
</dbReference>
<gene>
    <name evidence="7 8" type="primary">psbU</name>
    <name evidence="8" type="ORF">PMG71_08925</name>
</gene>
<evidence type="ECO:0000313" key="9">
    <source>
        <dbReference type="Proteomes" id="UP001235303"/>
    </source>
</evidence>
<dbReference type="HAMAP" id="MF_00589">
    <property type="entry name" value="PSII_PsbU"/>
    <property type="match status" value="1"/>
</dbReference>
<keyword evidence="6 7" id="KW-0604">Photosystem II</keyword>
<evidence type="ECO:0000256" key="6">
    <source>
        <dbReference type="ARBA" id="ARBA00023276"/>
    </source>
</evidence>
<dbReference type="EMBL" id="JAQOSP010000063">
    <property type="protein sequence ID" value="MDJ1169546.1"/>
    <property type="molecule type" value="Genomic_DNA"/>
</dbReference>
<keyword evidence="7" id="KW-0602">Photosynthesis</keyword>
<comment type="caution">
    <text evidence="8">The sequence shown here is derived from an EMBL/GenBank/DDBJ whole genome shotgun (WGS) entry which is preliminary data.</text>
</comment>
<keyword evidence="3 7" id="KW-0249">Electron transport</keyword>
<evidence type="ECO:0000256" key="5">
    <source>
        <dbReference type="ARBA" id="ARBA00023136"/>
    </source>
</evidence>
<protein>
    <recommendedName>
        <fullName evidence="7">Photosystem II extrinsic protein U</fullName>
        <shortName evidence="7">PSII-U</shortName>
        <shortName evidence="7">PsbU</shortName>
    </recommendedName>
    <alternativeName>
        <fullName evidence="7">Photosystem II 12 kDa extrinsic protein</fullName>
        <shortName evidence="7">PS II complex 12 kDa extrinsic protein</shortName>
    </alternativeName>
</protein>
<dbReference type="SUPFAM" id="SSF81585">
    <property type="entry name" value="PsbU/PolX domain-like"/>
    <property type="match status" value="1"/>
</dbReference>
<keyword evidence="7" id="KW-0813">Transport</keyword>
<feature type="chain" id="PRO_5044913868" description="Photosystem II extrinsic protein U" evidence="7">
    <location>
        <begin position="29"/>
        <end position="140"/>
    </location>
</feature>
<evidence type="ECO:0000256" key="1">
    <source>
        <dbReference type="ARBA" id="ARBA00004170"/>
    </source>
</evidence>
<evidence type="ECO:0000313" key="8">
    <source>
        <dbReference type="EMBL" id="MDJ1169546.1"/>
    </source>
</evidence>
<evidence type="ECO:0000256" key="2">
    <source>
        <dbReference type="ARBA" id="ARBA00010827"/>
    </source>
</evidence>
<comment type="subunit">
    <text evidence="7">PSII is composed of 1 copy each of membrane proteins PsbA, PsbB, PsbC, PsbD, PsbE, PsbF, PsbH, PsbI, PsbJ, PsbK, PsbL, PsbM, PsbT, PsbX, PsbY, PsbZ, Psb30/Ycf12, peripheral proteins PsbO, CyanoQ (PsbQ), PsbU, PsbV and a large number of cofactors. It forms dimeric complexes.</text>
</comment>
<evidence type="ECO:0000256" key="4">
    <source>
        <dbReference type="ARBA" id="ARBA00023078"/>
    </source>
</evidence>